<name>A0ABV0QE90_9TELE</name>
<sequence>MMMQTLRTSVPAQVESLTVFLSQLKISEWFHDHETVDLLISLLSVFRLFCSAGLCQREGTKRWSYLSSFDSRSDISADITNQEAALGPQDWLDQTEPGLFSPVITSREEDQWNTSTPEEDANEPMKFDGGRVKAWLRVQSSAPSQNTASCSRAVQTDGDVKVGSLFSVSSVIQQDAGSEAGSNLALV</sequence>
<accession>A0ABV0QE90</accession>
<protein>
    <submittedName>
        <fullName evidence="1">Uncharacterized protein</fullName>
    </submittedName>
</protein>
<organism evidence="1 2">
    <name type="scientific">Xenoophorus captivus</name>
    <dbReference type="NCBI Taxonomy" id="1517983"/>
    <lineage>
        <taxon>Eukaryota</taxon>
        <taxon>Metazoa</taxon>
        <taxon>Chordata</taxon>
        <taxon>Craniata</taxon>
        <taxon>Vertebrata</taxon>
        <taxon>Euteleostomi</taxon>
        <taxon>Actinopterygii</taxon>
        <taxon>Neopterygii</taxon>
        <taxon>Teleostei</taxon>
        <taxon>Neoteleostei</taxon>
        <taxon>Acanthomorphata</taxon>
        <taxon>Ovalentaria</taxon>
        <taxon>Atherinomorphae</taxon>
        <taxon>Cyprinodontiformes</taxon>
        <taxon>Goodeidae</taxon>
        <taxon>Xenoophorus</taxon>
    </lineage>
</organism>
<comment type="caution">
    <text evidence="1">The sequence shown here is derived from an EMBL/GenBank/DDBJ whole genome shotgun (WGS) entry which is preliminary data.</text>
</comment>
<evidence type="ECO:0000313" key="2">
    <source>
        <dbReference type="Proteomes" id="UP001434883"/>
    </source>
</evidence>
<evidence type="ECO:0000313" key="1">
    <source>
        <dbReference type="EMBL" id="MEQ2193768.1"/>
    </source>
</evidence>
<proteinExistence type="predicted"/>
<gene>
    <name evidence="1" type="ORF">XENOCAPTIV_013117</name>
</gene>
<keyword evidence="2" id="KW-1185">Reference proteome</keyword>
<dbReference type="Proteomes" id="UP001434883">
    <property type="component" value="Unassembled WGS sequence"/>
</dbReference>
<reference evidence="1 2" key="1">
    <citation type="submission" date="2021-06" db="EMBL/GenBank/DDBJ databases">
        <authorList>
            <person name="Palmer J.M."/>
        </authorList>
    </citation>
    <scope>NUCLEOTIDE SEQUENCE [LARGE SCALE GENOMIC DNA]</scope>
    <source>
        <strain evidence="1 2">XC_2019</strain>
        <tissue evidence="1">Muscle</tissue>
    </source>
</reference>
<dbReference type="EMBL" id="JAHRIN010008677">
    <property type="protein sequence ID" value="MEQ2193768.1"/>
    <property type="molecule type" value="Genomic_DNA"/>
</dbReference>